<dbReference type="InterPro" id="IPR032507">
    <property type="entry name" value="BT1760-like_C"/>
</dbReference>
<dbReference type="RefSeq" id="WP_305005799.1">
    <property type="nucleotide sequence ID" value="NZ_JAUQSY010000004.1"/>
</dbReference>
<dbReference type="EMBL" id="JAUQSY010000004">
    <property type="protein sequence ID" value="MDO7874485.1"/>
    <property type="molecule type" value="Genomic_DNA"/>
</dbReference>
<dbReference type="Proteomes" id="UP001176429">
    <property type="component" value="Unassembled WGS sequence"/>
</dbReference>
<proteinExistence type="inferred from homology"/>
<evidence type="ECO:0000259" key="5">
    <source>
        <dbReference type="Pfam" id="PF00251"/>
    </source>
</evidence>
<dbReference type="SMART" id="SM00640">
    <property type="entry name" value="Glyco_32"/>
    <property type="match status" value="1"/>
</dbReference>
<dbReference type="InterPro" id="IPR013148">
    <property type="entry name" value="Glyco_hydro_32_N"/>
</dbReference>
<sequence>MKTTYFTAGRGLAAGVAMLTASCNEPEQATAPQPQAYAADAGLVCTQQPEGTSYTIYPQCADGTAIGDVMPYYDSATNTTYSYFLKDIWNDATNQRHPWYAFKTTNFYSYSALSTGEQLSCASATCAQDFAVGTGSVTKKGSAYYAYYTGFNPNSANCTNRKEGVMLATATALNQPFVKNTSFGTLYAPTGQGFDETDNFRDPYVYFDDASATYYLLVAARQNVAGTWRGVVAKYTSTDLTTWTYQGRLYDGGSTNFFMLECPQLFKIGDTYYLLFADINSKNCYYRKSTSLAGPWSVPNGTARFDGNGFYAPKLITDQYGDRYLQAWVPRRAGSTDTGALQWGGNLITHKLYQLANKDLAVTIPHTLKSYLQAQPQAIVKNSQWGNVTNTGGGTQSYRLISTANNDVANVLYDPINLTRFKISTTVSYSSAAKDFGFLLGACDGYNQFYSLRFVPGQNRFSFDLTNRSNLTTTTVATADVPFPLQPNTNYTVEIVEENSVVVVYLNNVAALTARIYKAPKTSWGVFVDNSTATFSNILVTKPS</sequence>
<evidence type="ECO:0000259" key="6">
    <source>
        <dbReference type="Pfam" id="PF16346"/>
    </source>
</evidence>
<feature type="domain" description="BT1760-like C-terminal" evidence="6">
    <location>
        <begin position="384"/>
        <end position="538"/>
    </location>
</feature>
<comment type="caution">
    <text evidence="7">The sequence shown here is derived from an EMBL/GenBank/DDBJ whole genome shotgun (WGS) entry which is preliminary data.</text>
</comment>
<evidence type="ECO:0000256" key="4">
    <source>
        <dbReference type="ARBA" id="ARBA00023295"/>
    </source>
</evidence>
<dbReference type="PROSITE" id="PS51257">
    <property type="entry name" value="PROKAR_LIPOPROTEIN"/>
    <property type="match status" value="1"/>
</dbReference>
<dbReference type="Gene3D" id="2.60.120.560">
    <property type="entry name" value="Exo-inulinase, domain 1"/>
    <property type="match status" value="1"/>
</dbReference>
<dbReference type="EC" id="3.2.1.26" evidence="2"/>
<dbReference type="InterPro" id="IPR013320">
    <property type="entry name" value="ConA-like_dom_sf"/>
</dbReference>
<dbReference type="Gene3D" id="2.115.10.20">
    <property type="entry name" value="Glycosyl hydrolase domain, family 43"/>
    <property type="match status" value="1"/>
</dbReference>
<dbReference type="PANTHER" id="PTHR43101">
    <property type="entry name" value="BETA-FRUCTOSIDASE"/>
    <property type="match status" value="1"/>
</dbReference>
<feature type="domain" description="Glycosyl hydrolase family 32 N-terminal" evidence="5">
    <location>
        <begin position="78"/>
        <end position="334"/>
    </location>
</feature>
<dbReference type="InterPro" id="IPR051214">
    <property type="entry name" value="GH32_Enzymes"/>
</dbReference>
<evidence type="ECO:0000256" key="3">
    <source>
        <dbReference type="ARBA" id="ARBA00022801"/>
    </source>
</evidence>
<dbReference type="GO" id="GO:0016787">
    <property type="term" value="F:hydrolase activity"/>
    <property type="evidence" value="ECO:0007669"/>
    <property type="project" value="UniProtKB-KW"/>
</dbReference>
<dbReference type="CDD" id="cd08995">
    <property type="entry name" value="GH32_EcAec43-like"/>
    <property type="match status" value="1"/>
</dbReference>
<dbReference type="Pfam" id="PF16346">
    <property type="entry name" value="GH32_BT1760-like_C"/>
    <property type="match status" value="1"/>
</dbReference>
<keyword evidence="4" id="KW-0326">Glycosidase</keyword>
<reference evidence="7" key="1">
    <citation type="submission" date="2023-07" db="EMBL/GenBank/DDBJ databases">
        <authorList>
            <person name="Kim M.K."/>
        </authorList>
    </citation>
    <scope>NUCLEOTIDE SEQUENCE</scope>
    <source>
        <strain evidence="7">ASUV-10-1</strain>
    </source>
</reference>
<dbReference type="Pfam" id="PF00251">
    <property type="entry name" value="Glyco_hydro_32N"/>
    <property type="match status" value="1"/>
</dbReference>
<dbReference type="InterPro" id="IPR001362">
    <property type="entry name" value="Glyco_hydro_32"/>
</dbReference>
<accession>A0ABT9B896</accession>
<evidence type="ECO:0000313" key="7">
    <source>
        <dbReference type="EMBL" id="MDO7874485.1"/>
    </source>
</evidence>
<evidence type="ECO:0000256" key="2">
    <source>
        <dbReference type="ARBA" id="ARBA00012758"/>
    </source>
</evidence>
<protein>
    <recommendedName>
        <fullName evidence="2">beta-fructofuranosidase</fullName>
        <ecNumber evidence="2">3.2.1.26</ecNumber>
    </recommendedName>
</protein>
<keyword evidence="3 7" id="KW-0378">Hydrolase</keyword>
<evidence type="ECO:0000313" key="8">
    <source>
        <dbReference type="Proteomes" id="UP001176429"/>
    </source>
</evidence>
<dbReference type="PANTHER" id="PTHR43101:SF1">
    <property type="entry name" value="BETA-FRUCTOSIDASE"/>
    <property type="match status" value="1"/>
</dbReference>
<gene>
    <name evidence="7" type="ORF">Q5H93_07055</name>
</gene>
<keyword evidence="8" id="KW-1185">Reference proteome</keyword>
<dbReference type="SUPFAM" id="SSF49899">
    <property type="entry name" value="Concanavalin A-like lectins/glucanases"/>
    <property type="match status" value="1"/>
</dbReference>
<organism evidence="7 8">
    <name type="scientific">Hymenobacter aranciens</name>
    <dbReference type="NCBI Taxonomy" id="3063996"/>
    <lineage>
        <taxon>Bacteria</taxon>
        <taxon>Pseudomonadati</taxon>
        <taxon>Bacteroidota</taxon>
        <taxon>Cytophagia</taxon>
        <taxon>Cytophagales</taxon>
        <taxon>Hymenobacteraceae</taxon>
        <taxon>Hymenobacter</taxon>
    </lineage>
</organism>
<evidence type="ECO:0000256" key="1">
    <source>
        <dbReference type="ARBA" id="ARBA00009902"/>
    </source>
</evidence>
<dbReference type="InterPro" id="IPR023296">
    <property type="entry name" value="Glyco_hydro_beta-prop_sf"/>
</dbReference>
<name>A0ABT9B896_9BACT</name>
<comment type="similarity">
    <text evidence="1">Belongs to the glycosyl hydrolase 32 family.</text>
</comment>
<dbReference type="SUPFAM" id="SSF75005">
    <property type="entry name" value="Arabinanase/levansucrase/invertase"/>
    <property type="match status" value="1"/>
</dbReference>